<dbReference type="GO" id="GO:0016020">
    <property type="term" value="C:membrane"/>
    <property type="evidence" value="ECO:0007669"/>
    <property type="project" value="TreeGrafter"/>
</dbReference>
<proteinExistence type="inferred from homology"/>
<dbReference type="RefSeq" id="WP_179721313.1">
    <property type="nucleotide sequence ID" value="NZ_JACBZT010000001.1"/>
</dbReference>
<comment type="similarity">
    <text evidence="1">Belongs to the short-chain dehydrogenases/reductases (SDR) family.</text>
</comment>
<evidence type="ECO:0000313" key="4">
    <source>
        <dbReference type="Proteomes" id="UP000541969"/>
    </source>
</evidence>
<organism evidence="3 4">
    <name type="scientific">Petropleomorpha daqingensis</name>
    <dbReference type="NCBI Taxonomy" id="2026353"/>
    <lineage>
        <taxon>Bacteria</taxon>
        <taxon>Bacillati</taxon>
        <taxon>Actinomycetota</taxon>
        <taxon>Actinomycetes</taxon>
        <taxon>Geodermatophilales</taxon>
        <taxon>Geodermatophilaceae</taxon>
        <taxon>Petropleomorpha</taxon>
    </lineage>
</organism>
<comment type="caution">
    <text evidence="3">The sequence shown here is derived from an EMBL/GenBank/DDBJ whole genome shotgun (WGS) entry which is preliminary data.</text>
</comment>
<dbReference type="PRINTS" id="PR00081">
    <property type="entry name" value="GDHRDH"/>
</dbReference>
<evidence type="ECO:0000313" key="3">
    <source>
        <dbReference type="EMBL" id="NYJ08600.1"/>
    </source>
</evidence>
<dbReference type="Pfam" id="PF00106">
    <property type="entry name" value="adh_short"/>
    <property type="match status" value="1"/>
</dbReference>
<dbReference type="AlphaFoldDB" id="A0A853CLG5"/>
<dbReference type="Proteomes" id="UP000541969">
    <property type="component" value="Unassembled WGS sequence"/>
</dbReference>
<dbReference type="EMBL" id="JACBZT010000001">
    <property type="protein sequence ID" value="NYJ08600.1"/>
    <property type="molecule type" value="Genomic_DNA"/>
</dbReference>
<gene>
    <name evidence="3" type="ORF">GGQ55_004878</name>
</gene>
<dbReference type="PANTHER" id="PTHR44196">
    <property type="entry name" value="DEHYDROGENASE/REDUCTASE SDR FAMILY MEMBER 7B"/>
    <property type="match status" value="1"/>
</dbReference>
<sequence length="334" mass="35719">MSDRVVVVTGASAGIGRATAIAFGRRGDKVALLARGTKGLAGAAEEVRAAGGTPLVVPVDVADAEAVEAAADRIEAELGPIDVWCNVAFSTVFAKFEDVSAEEYARVTQVSYLGFVHGTMAALKRMKPRDRGVIVQAESALGRRGIPLQSVYCGAKHAIKGFTESLVTELEHDGSGVKVTMVYIPGVNTPQFQWVLNKLPKRPQPVAPIYAPELIGDCMVHAAEHPDRRAWWVGIPTVYTILGNTVWPQFMDWYLARKGIAGQQTDVPASADPEVNLWQPADGPDGADFGAEGVFGRKQWHRDPQIWASRHHGAVAAALGSAAAVAGLALRKRR</sequence>
<protein>
    <submittedName>
        <fullName evidence="3">NAD(P)-dependent dehydrogenase (Short-subunit alcohol dehydrogenase family)</fullName>
    </submittedName>
</protein>
<reference evidence="3 4" key="1">
    <citation type="submission" date="2020-07" db="EMBL/GenBank/DDBJ databases">
        <title>Sequencing the genomes of 1000 actinobacteria strains.</title>
        <authorList>
            <person name="Klenk H.-P."/>
        </authorList>
    </citation>
    <scope>NUCLEOTIDE SEQUENCE [LARGE SCALE GENOMIC DNA]</scope>
    <source>
        <strain evidence="3 4">DSM 104001</strain>
    </source>
</reference>
<dbReference type="NCBIfam" id="NF005495">
    <property type="entry name" value="PRK07109.1"/>
    <property type="match status" value="1"/>
</dbReference>
<evidence type="ECO:0000256" key="2">
    <source>
        <dbReference type="ARBA" id="ARBA00023002"/>
    </source>
</evidence>
<dbReference type="GO" id="GO:0016491">
    <property type="term" value="F:oxidoreductase activity"/>
    <property type="evidence" value="ECO:0007669"/>
    <property type="project" value="UniProtKB-KW"/>
</dbReference>
<evidence type="ECO:0000256" key="1">
    <source>
        <dbReference type="ARBA" id="ARBA00006484"/>
    </source>
</evidence>
<dbReference type="InterPro" id="IPR036291">
    <property type="entry name" value="NAD(P)-bd_dom_sf"/>
</dbReference>
<dbReference type="PANTHER" id="PTHR44196:SF1">
    <property type="entry name" value="DEHYDROGENASE_REDUCTASE SDR FAMILY MEMBER 7B"/>
    <property type="match status" value="1"/>
</dbReference>
<accession>A0A853CLG5</accession>
<name>A0A853CLG5_9ACTN</name>
<dbReference type="InterPro" id="IPR002347">
    <property type="entry name" value="SDR_fam"/>
</dbReference>
<keyword evidence="4" id="KW-1185">Reference proteome</keyword>
<dbReference type="Gene3D" id="3.40.50.720">
    <property type="entry name" value="NAD(P)-binding Rossmann-like Domain"/>
    <property type="match status" value="1"/>
</dbReference>
<keyword evidence="2" id="KW-0560">Oxidoreductase</keyword>
<dbReference type="SUPFAM" id="SSF51735">
    <property type="entry name" value="NAD(P)-binding Rossmann-fold domains"/>
    <property type="match status" value="1"/>
</dbReference>